<feature type="transmembrane region" description="Helical" evidence="2">
    <location>
        <begin position="6"/>
        <end position="24"/>
    </location>
</feature>
<dbReference type="AlphaFoldDB" id="A0A1T5LTX0"/>
<keyword evidence="4" id="KW-1185">Reference proteome</keyword>
<organism evidence="3 4">
    <name type="scientific">Pseudoxanthomonas indica</name>
    <dbReference type="NCBI Taxonomy" id="428993"/>
    <lineage>
        <taxon>Bacteria</taxon>
        <taxon>Pseudomonadati</taxon>
        <taxon>Pseudomonadota</taxon>
        <taxon>Gammaproteobacteria</taxon>
        <taxon>Lysobacterales</taxon>
        <taxon>Lysobacteraceae</taxon>
        <taxon>Pseudoxanthomonas</taxon>
    </lineage>
</organism>
<name>A0A1T5LTX0_9GAMM</name>
<proteinExistence type="predicted"/>
<feature type="transmembrane region" description="Helical" evidence="2">
    <location>
        <begin position="36"/>
        <end position="53"/>
    </location>
</feature>
<dbReference type="STRING" id="428993.SAMN06296058_3067"/>
<evidence type="ECO:0000256" key="1">
    <source>
        <dbReference type="SAM" id="MobiDB-lite"/>
    </source>
</evidence>
<feature type="compositionally biased region" description="Basic and acidic residues" evidence="1">
    <location>
        <begin position="112"/>
        <end position="122"/>
    </location>
</feature>
<evidence type="ECO:0000313" key="3">
    <source>
        <dbReference type="EMBL" id="SKC79432.1"/>
    </source>
</evidence>
<dbReference type="RefSeq" id="WP_079725405.1">
    <property type="nucleotide sequence ID" value="NZ_BMCL01000001.1"/>
</dbReference>
<dbReference type="OrthoDB" id="145378at135614"/>
<sequence length="122" mass="13892">MNIWVILWLAVGYVASFFFLPGLLRGSERGWEKWGLAVMLFVPFLGLLIYLFLREDVPPQDPNMRAPGSRGVYTDRMIAMRSFYEDAFKELEEKVASKAVAEETTVDDDEHAAEGDDSSPKR</sequence>
<reference evidence="3 4" key="1">
    <citation type="submission" date="2017-02" db="EMBL/GenBank/DDBJ databases">
        <authorList>
            <person name="Peterson S.W."/>
        </authorList>
    </citation>
    <scope>NUCLEOTIDE SEQUENCE [LARGE SCALE GENOMIC DNA]</scope>
    <source>
        <strain evidence="3 4">P15</strain>
    </source>
</reference>
<evidence type="ECO:0000256" key="2">
    <source>
        <dbReference type="SAM" id="Phobius"/>
    </source>
</evidence>
<accession>A0A1T5LTX0</accession>
<evidence type="ECO:0008006" key="5">
    <source>
        <dbReference type="Google" id="ProtNLM"/>
    </source>
</evidence>
<feature type="region of interest" description="Disordered" evidence="1">
    <location>
        <begin position="99"/>
        <end position="122"/>
    </location>
</feature>
<dbReference type="Proteomes" id="UP000190341">
    <property type="component" value="Unassembled WGS sequence"/>
</dbReference>
<keyword evidence="2" id="KW-1133">Transmembrane helix</keyword>
<evidence type="ECO:0000313" key="4">
    <source>
        <dbReference type="Proteomes" id="UP000190341"/>
    </source>
</evidence>
<gene>
    <name evidence="3" type="ORF">SAMN06296058_3067</name>
</gene>
<keyword evidence="2" id="KW-0472">Membrane</keyword>
<protein>
    <recommendedName>
        <fullName evidence="5">Phospholipase_D-nuclease N-terminal</fullName>
    </recommendedName>
</protein>
<keyword evidence="2" id="KW-0812">Transmembrane</keyword>
<dbReference type="EMBL" id="FUZV01000002">
    <property type="protein sequence ID" value="SKC79432.1"/>
    <property type="molecule type" value="Genomic_DNA"/>
</dbReference>